<evidence type="ECO:0000313" key="3">
    <source>
        <dbReference type="Proteomes" id="UP001498476"/>
    </source>
</evidence>
<name>A0ABR1GGM1_9HYPO</name>
<feature type="region of interest" description="Disordered" evidence="1">
    <location>
        <begin position="101"/>
        <end position="187"/>
    </location>
</feature>
<evidence type="ECO:0000256" key="1">
    <source>
        <dbReference type="SAM" id="MobiDB-lite"/>
    </source>
</evidence>
<evidence type="ECO:0000313" key="2">
    <source>
        <dbReference type="EMBL" id="KAK7393860.1"/>
    </source>
</evidence>
<reference evidence="2 3" key="1">
    <citation type="journal article" date="2025" name="Microbiol. Resour. Announc.">
        <title>Draft genome sequences for Neonectria magnoliae and Neonectria punicea, canker pathogens of Liriodendron tulipifera and Acer saccharum in West Virginia.</title>
        <authorList>
            <person name="Petronek H.M."/>
            <person name="Kasson M.T."/>
            <person name="Metheny A.M."/>
            <person name="Stauder C.M."/>
            <person name="Lovett B."/>
            <person name="Lynch S.C."/>
            <person name="Garnas J.R."/>
            <person name="Kasson L.R."/>
            <person name="Stajich J.E."/>
        </authorList>
    </citation>
    <scope>NUCLEOTIDE SEQUENCE [LARGE SCALE GENOMIC DNA]</scope>
    <source>
        <strain evidence="2 3">NRRL 64653</strain>
    </source>
</reference>
<feature type="region of interest" description="Disordered" evidence="1">
    <location>
        <begin position="362"/>
        <end position="382"/>
    </location>
</feature>
<feature type="compositionally biased region" description="Polar residues" evidence="1">
    <location>
        <begin position="165"/>
        <end position="179"/>
    </location>
</feature>
<gene>
    <name evidence="2" type="ORF">QQX98_013357</name>
</gene>
<feature type="compositionally biased region" description="Low complexity" evidence="1">
    <location>
        <begin position="106"/>
        <end position="127"/>
    </location>
</feature>
<dbReference type="EMBL" id="JAZAVJ010000777">
    <property type="protein sequence ID" value="KAK7393860.1"/>
    <property type="molecule type" value="Genomic_DNA"/>
</dbReference>
<accession>A0ABR1GGM1</accession>
<keyword evidence="3" id="KW-1185">Reference proteome</keyword>
<protein>
    <submittedName>
        <fullName evidence="2">Uncharacterized protein</fullName>
    </submittedName>
</protein>
<feature type="compositionally biased region" description="Basic and acidic residues" evidence="1">
    <location>
        <begin position="244"/>
        <end position="254"/>
    </location>
</feature>
<feature type="region of interest" description="Disordered" evidence="1">
    <location>
        <begin position="208"/>
        <end position="254"/>
    </location>
</feature>
<proteinExistence type="predicted"/>
<feature type="compositionally biased region" description="Polar residues" evidence="1">
    <location>
        <begin position="231"/>
        <end position="242"/>
    </location>
</feature>
<organism evidence="2 3">
    <name type="scientific">Neonectria punicea</name>
    <dbReference type="NCBI Taxonomy" id="979145"/>
    <lineage>
        <taxon>Eukaryota</taxon>
        <taxon>Fungi</taxon>
        <taxon>Dikarya</taxon>
        <taxon>Ascomycota</taxon>
        <taxon>Pezizomycotina</taxon>
        <taxon>Sordariomycetes</taxon>
        <taxon>Hypocreomycetidae</taxon>
        <taxon>Hypocreales</taxon>
        <taxon>Nectriaceae</taxon>
        <taxon>Neonectria</taxon>
    </lineage>
</organism>
<sequence>MAERPAIYVHFEFGVSWTPRHTPRNRQLTYMSKSMRGRANHFPRQLPPPTTHFLTAPVVYQQPSQSQTQPQLEIQPQIQLQHYGQPHNTQQSYFPREVVAVPPPSQQQQQRQPPQHQQQQLQPQTLQWDTLPDQRPSRSQTRSSHERGRSAPPPFNDSPWDVNAEPSNSNTMDNTQRSRPQPEVWKALPATPNQFRLGEDGMPWSSWTFPMGYADDDNDDSDEQAYRRHSNTPQASETTPGSSRRPEFNDRDKSKVREMQSLAAAMVTVDNGFEDQWWYQGSRLVNVGGNLLPTTTSARADADSIDDTATWPGPTEFLESQEERGYQQEQEVAQPSWASFRLNSPRSSIVDIVSPVSEFSSPVSGYHGRHRSLTTRSDELHM</sequence>
<feature type="compositionally biased region" description="Acidic residues" evidence="1">
    <location>
        <begin position="214"/>
        <end position="223"/>
    </location>
</feature>
<dbReference type="Proteomes" id="UP001498476">
    <property type="component" value="Unassembled WGS sequence"/>
</dbReference>
<comment type="caution">
    <text evidence="2">The sequence shown here is derived from an EMBL/GenBank/DDBJ whole genome shotgun (WGS) entry which is preliminary data.</text>
</comment>